<proteinExistence type="predicted"/>
<dbReference type="GO" id="GO:0001227">
    <property type="term" value="F:DNA-binding transcription repressor activity, RNA polymerase II-specific"/>
    <property type="evidence" value="ECO:0007669"/>
    <property type="project" value="TreeGrafter"/>
</dbReference>
<reference evidence="11 12" key="1">
    <citation type="journal article" date="2015" name="Genome Biol. Evol.">
        <title>The genome of winter moth (Operophtera brumata) provides a genomic perspective on sexual dimorphism and phenology.</title>
        <authorList>
            <person name="Derks M.F."/>
            <person name="Smit S."/>
            <person name="Salis L."/>
            <person name="Schijlen E."/>
            <person name="Bossers A."/>
            <person name="Mateman C."/>
            <person name="Pijl A.S."/>
            <person name="de Ridder D."/>
            <person name="Groenen M.A."/>
            <person name="Visser M.E."/>
            <person name="Megens H.J."/>
        </authorList>
    </citation>
    <scope>NUCLEOTIDE SEQUENCE [LARGE SCALE GENOMIC DNA]</scope>
    <source>
        <strain evidence="11">WM2013NL</strain>
        <tissue evidence="11">Head and thorax</tissue>
    </source>
</reference>
<accession>A0A0L7LBB6</accession>
<evidence type="ECO:0000313" key="11">
    <source>
        <dbReference type="EMBL" id="KOB72782.1"/>
    </source>
</evidence>
<evidence type="ECO:0000256" key="9">
    <source>
        <dbReference type="SAM" id="MobiDB-lite"/>
    </source>
</evidence>
<dbReference type="GO" id="GO:0008270">
    <property type="term" value="F:zinc ion binding"/>
    <property type="evidence" value="ECO:0007669"/>
    <property type="project" value="UniProtKB-KW"/>
</dbReference>
<evidence type="ECO:0000256" key="6">
    <source>
        <dbReference type="ARBA" id="ARBA00023163"/>
    </source>
</evidence>
<dbReference type="SMART" id="SM00355">
    <property type="entry name" value="ZnF_C2H2"/>
    <property type="match status" value="5"/>
</dbReference>
<dbReference type="Gene3D" id="3.30.160.60">
    <property type="entry name" value="Classic Zinc Finger"/>
    <property type="match status" value="1"/>
</dbReference>
<dbReference type="SUPFAM" id="SSF57667">
    <property type="entry name" value="beta-beta-alpha zinc fingers"/>
    <property type="match status" value="2"/>
</dbReference>
<dbReference type="EMBL" id="JTDY01001824">
    <property type="protein sequence ID" value="KOB72782.1"/>
    <property type="molecule type" value="Genomic_DNA"/>
</dbReference>
<keyword evidence="5" id="KW-0805">Transcription regulation</keyword>
<keyword evidence="8" id="KW-0863">Zinc-finger</keyword>
<evidence type="ECO:0000256" key="4">
    <source>
        <dbReference type="ARBA" id="ARBA00022833"/>
    </source>
</evidence>
<feature type="domain" description="C2H2-type" evidence="10">
    <location>
        <begin position="310"/>
        <end position="340"/>
    </location>
</feature>
<feature type="compositionally biased region" description="Basic and acidic residues" evidence="9">
    <location>
        <begin position="136"/>
        <end position="163"/>
    </location>
</feature>
<dbReference type="GO" id="GO:0000978">
    <property type="term" value="F:RNA polymerase II cis-regulatory region sequence-specific DNA binding"/>
    <property type="evidence" value="ECO:0007669"/>
    <property type="project" value="TreeGrafter"/>
</dbReference>
<feature type="region of interest" description="Disordered" evidence="9">
    <location>
        <begin position="109"/>
        <end position="193"/>
    </location>
</feature>
<dbReference type="PROSITE" id="PS50157">
    <property type="entry name" value="ZINC_FINGER_C2H2_2"/>
    <property type="match status" value="3"/>
</dbReference>
<dbReference type="InterPro" id="IPR036236">
    <property type="entry name" value="Znf_C2H2_sf"/>
</dbReference>
<dbReference type="PANTHER" id="PTHR24399:SF70">
    <property type="entry name" value="C2H2-TYPE DOMAIN-CONTAINING PROTEIN"/>
    <property type="match status" value="1"/>
</dbReference>
<dbReference type="AlphaFoldDB" id="A0A0L7LBB6"/>
<evidence type="ECO:0000256" key="2">
    <source>
        <dbReference type="ARBA" id="ARBA00022723"/>
    </source>
</evidence>
<feature type="domain" description="C2H2-type" evidence="10">
    <location>
        <begin position="270"/>
        <end position="300"/>
    </location>
</feature>
<keyword evidence="7" id="KW-0539">Nucleus</keyword>
<organism evidence="11 12">
    <name type="scientific">Operophtera brumata</name>
    <name type="common">Winter moth</name>
    <name type="synonym">Phalaena brumata</name>
    <dbReference type="NCBI Taxonomy" id="104452"/>
    <lineage>
        <taxon>Eukaryota</taxon>
        <taxon>Metazoa</taxon>
        <taxon>Ecdysozoa</taxon>
        <taxon>Arthropoda</taxon>
        <taxon>Hexapoda</taxon>
        <taxon>Insecta</taxon>
        <taxon>Pterygota</taxon>
        <taxon>Neoptera</taxon>
        <taxon>Endopterygota</taxon>
        <taxon>Lepidoptera</taxon>
        <taxon>Glossata</taxon>
        <taxon>Ditrysia</taxon>
        <taxon>Geometroidea</taxon>
        <taxon>Geometridae</taxon>
        <taxon>Larentiinae</taxon>
        <taxon>Operophtera</taxon>
    </lineage>
</organism>
<keyword evidence="4" id="KW-0862">Zinc</keyword>
<feature type="compositionally biased region" description="Polar residues" evidence="9">
    <location>
        <begin position="123"/>
        <end position="135"/>
    </location>
</feature>
<evidence type="ECO:0000256" key="1">
    <source>
        <dbReference type="ARBA" id="ARBA00004123"/>
    </source>
</evidence>
<dbReference type="Gene3D" id="3.30.40.10">
    <property type="entry name" value="Zinc/RING finger domain, C3HC4 (zinc finger)"/>
    <property type="match status" value="1"/>
</dbReference>
<comment type="caution">
    <text evidence="11">The sequence shown here is derived from an EMBL/GenBank/DDBJ whole genome shotgun (WGS) entry which is preliminary data.</text>
</comment>
<dbReference type="STRING" id="104452.A0A0L7LBB6"/>
<evidence type="ECO:0000256" key="5">
    <source>
        <dbReference type="ARBA" id="ARBA00023015"/>
    </source>
</evidence>
<feature type="domain" description="C2H2-type" evidence="10">
    <location>
        <begin position="436"/>
        <end position="462"/>
    </location>
</feature>
<keyword evidence="6" id="KW-0804">Transcription</keyword>
<dbReference type="InterPro" id="IPR013083">
    <property type="entry name" value="Znf_RING/FYVE/PHD"/>
</dbReference>
<keyword evidence="2" id="KW-0479">Metal-binding</keyword>
<evidence type="ECO:0000256" key="7">
    <source>
        <dbReference type="ARBA" id="ARBA00023242"/>
    </source>
</evidence>
<gene>
    <name evidence="11" type="ORF">OBRU01_11875</name>
</gene>
<name>A0A0L7LBB6_OPEBR</name>
<dbReference type="PROSITE" id="PS00028">
    <property type="entry name" value="ZINC_FINGER_C2H2_1"/>
    <property type="match status" value="1"/>
</dbReference>
<evidence type="ECO:0000259" key="10">
    <source>
        <dbReference type="PROSITE" id="PS50157"/>
    </source>
</evidence>
<sequence length="462" mass="52428">MGTDGTLRLRGRIGRTPEIAEETASPVILDGKHAYTKLVLIFILWLYIQHVHERLHHGGTEAVVNELQRAWIVVLQSLSHLSTQSIPSTDIDIDIIDCMTDVKQIKKENTETSPNSFEEHKVTNNYDNKSKVTNNYEDKNKVTKKYEDKPKVTNNYDDMHSCEDEPNSNNINEDETNKDLLRKKKHKKSKNKKVDRIKKYYSVTIIDSEELKAVNDKRKSELENVLKCDSCVLGTHAEPPPRAECPTCHKHVRASLLRAHERTHAPRAHYACEPCARAFVCRATYEAHLKHARAHAGSDVLSTHAPRAHYACEPCARAFVCRANYEAHLKHARAHAGSDVLSTHAPRAHYACEPCARAFGLATPRCVTRHVRRAHDGVHERARDQMCHHCGLAFRVRTTPGGTCTRARRRARARARPDDKKSLTEHVARHTGARPLTCTRCGRAFRQRAALYAHARRLHADT</sequence>
<comment type="subcellular location">
    <subcellularLocation>
        <location evidence="1">Nucleus</location>
    </subcellularLocation>
</comment>
<keyword evidence="3" id="KW-0677">Repeat</keyword>
<dbReference type="InterPro" id="IPR013087">
    <property type="entry name" value="Znf_C2H2_type"/>
</dbReference>
<dbReference type="Proteomes" id="UP000037510">
    <property type="component" value="Unassembled WGS sequence"/>
</dbReference>
<dbReference type="PANTHER" id="PTHR24399">
    <property type="entry name" value="ZINC FINGER AND BTB DOMAIN-CONTAINING"/>
    <property type="match status" value="1"/>
</dbReference>
<feature type="compositionally biased region" description="Basic residues" evidence="9">
    <location>
        <begin position="181"/>
        <end position="191"/>
    </location>
</feature>
<keyword evidence="12" id="KW-1185">Reference proteome</keyword>
<evidence type="ECO:0000256" key="8">
    <source>
        <dbReference type="PROSITE-ProRule" id="PRU00042"/>
    </source>
</evidence>
<protein>
    <recommendedName>
        <fullName evidence="10">C2H2-type domain-containing protein</fullName>
    </recommendedName>
</protein>
<dbReference type="GO" id="GO:0005654">
    <property type="term" value="C:nucleoplasm"/>
    <property type="evidence" value="ECO:0007669"/>
    <property type="project" value="TreeGrafter"/>
</dbReference>
<evidence type="ECO:0000313" key="12">
    <source>
        <dbReference type="Proteomes" id="UP000037510"/>
    </source>
</evidence>
<evidence type="ECO:0000256" key="3">
    <source>
        <dbReference type="ARBA" id="ARBA00022737"/>
    </source>
</evidence>